<dbReference type="PANTHER" id="PTHR42913">
    <property type="entry name" value="APOPTOSIS-INDUCING FACTOR 1"/>
    <property type="match status" value="1"/>
</dbReference>
<keyword evidence="6" id="KW-0418">Kinase</keyword>
<reference evidence="6 7" key="1">
    <citation type="submission" date="2020-08" db="EMBL/GenBank/DDBJ databases">
        <title>Genomic Encyclopedia of Type Strains, Phase III (KMG-III): the genomes of soil and plant-associated and newly described type strains.</title>
        <authorList>
            <person name="Whitman W."/>
        </authorList>
    </citation>
    <scope>NUCLEOTIDE SEQUENCE [LARGE SCALE GENOMIC DNA]</scope>
    <source>
        <strain evidence="6 7">CECT 5995</strain>
    </source>
</reference>
<dbReference type="PRINTS" id="PR00368">
    <property type="entry name" value="FADPNR"/>
</dbReference>
<dbReference type="GO" id="GO:0019646">
    <property type="term" value="P:aerobic electron transport chain"/>
    <property type="evidence" value="ECO:0007669"/>
    <property type="project" value="TreeGrafter"/>
</dbReference>
<dbReference type="EC" id="2.7.9.3" evidence="6"/>
<comment type="cofactor">
    <cofactor evidence="1">
        <name>FAD</name>
        <dbReference type="ChEBI" id="CHEBI:57692"/>
    </cofactor>
</comment>
<dbReference type="GO" id="GO:0003955">
    <property type="term" value="F:NAD(P)H dehydrogenase (quinone) activity"/>
    <property type="evidence" value="ECO:0007669"/>
    <property type="project" value="TreeGrafter"/>
</dbReference>
<proteinExistence type="predicted"/>
<dbReference type="RefSeq" id="WP_183387241.1">
    <property type="nucleotide sequence ID" value="NZ_JACHXM010000006.1"/>
</dbReference>
<gene>
    <name evidence="6" type="ORF">FHR96_001720</name>
</gene>
<name>A0A7W5BXD7_9GAMM</name>
<comment type="caution">
    <text evidence="6">The sequence shown here is derived from an EMBL/GenBank/DDBJ whole genome shotgun (WGS) entry which is preliminary data.</text>
</comment>
<evidence type="ECO:0000259" key="5">
    <source>
        <dbReference type="Pfam" id="PF07992"/>
    </source>
</evidence>
<organism evidence="6 7">
    <name type="scientific">Halomonas organivorans</name>
    <dbReference type="NCBI Taxonomy" id="257772"/>
    <lineage>
        <taxon>Bacteria</taxon>
        <taxon>Pseudomonadati</taxon>
        <taxon>Pseudomonadota</taxon>
        <taxon>Gammaproteobacteria</taxon>
        <taxon>Oceanospirillales</taxon>
        <taxon>Halomonadaceae</taxon>
        <taxon>Halomonas</taxon>
    </lineage>
</organism>
<dbReference type="Pfam" id="PF07992">
    <property type="entry name" value="Pyr_redox_2"/>
    <property type="match status" value="1"/>
</dbReference>
<sequence>MIVDPPPSGAPLLLVGAGHAHLHLIRQRRQLPAQRVILLDPGGFWYSGMASGMLGGQFMPQADRLDPMQLARRHGVEGIRGRLSGLDLDRREALLADGRRLAIAATSLNLGSTLHLPAAHPEGPALWPVKPIPRLLALRRHLSRAFDSHQRLHLVVVGGGASGIEVACQLRALAERHAATPEIRLLTRAPALLPGAPRGAVNWLRRRLARRRITVMTGLECCGPTRGGVMVASPNQPWGEDSYRFLAADHVVHATGLSPPDIVERLGLPTLPDRGLAITATLQSPAASWVFAAGDCAAMIDHELPRLGVYGVRQAPVLLANIAAYLQGSELHPYHPQPRALSILDLGDGQALAIRGRYWWGGRLAWWWKRQLDERFLSAYR</sequence>
<keyword evidence="2" id="KW-0285">Flavoprotein</keyword>
<keyword evidence="6" id="KW-0808">Transferase</keyword>
<keyword evidence="4" id="KW-0560">Oxidoreductase</keyword>
<accession>A0A7W5BXD7</accession>
<dbReference type="PANTHER" id="PTHR42913:SF9">
    <property type="entry name" value="SLR1591 PROTEIN"/>
    <property type="match status" value="1"/>
</dbReference>
<dbReference type="SUPFAM" id="SSF51905">
    <property type="entry name" value="FAD/NAD(P)-binding domain"/>
    <property type="match status" value="1"/>
</dbReference>
<dbReference type="InterPro" id="IPR023753">
    <property type="entry name" value="FAD/NAD-binding_dom"/>
</dbReference>
<evidence type="ECO:0000256" key="4">
    <source>
        <dbReference type="ARBA" id="ARBA00023002"/>
    </source>
</evidence>
<dbReference type="AlphaFoldDB" id="A0A7W5BXD7"/>
<evidence type="ECO:0000256" key="2">
    <source>
        <dbReference type="ARBA" id="ARBA00022630"/>
    </source>
</evidence>
<dbReference type="InterPro" id="IPR051169">
    <property type="entry name" value="NADH-Q_oxidoreductase"/>
</dbReference>
<dbReference type="Proteomes" id="UP000525987">
    <property type="component" value="Unassembled WGS sequence"/>
</dbReference>
<evidence type="ECO:0000256" key="3">
    <source>
        <dbReference type="ARBA" id="ARBA00022827"/>
    </source>
</evidence>
<protein>
    <submittedName>
        <fullName evidence="6">Selenide,water dikinase</fullName>
        <ecNumber evidence="6">2.7.9.3</ecNumber>
    </submittedName>
</protein>
<evidence type="ECO:0000256" key="1">
    <source>
        <dbReference type="ARBA" id="ARBA00001974"/>
    </source>
</evidence>
<feature type="domain" description="FAD/NAD(P)-binding" evidence="5">
    <location>
        <begin position="13"/>
        <end position="309"/>
    </location>
</feature>
<keyword evidence="7" id="KW-1185">Reference proteome</keyword>
<dbReference type="EMBL" id="JACHXM010000006">
    <property type="protein sequence ID" value="MBB3140851.1"/>
    <property type="molecule type" value="Genomic_DNA"/>
</dbReference>
<keyword evidence="3" id="KW-0274">FAD</keyword>
<dbReference type="GO" id="GO:0004756">
    <property type="term" value="F:selenide, water dikinase activity"/>
    <property type="evidence" value="ECO:0007669"/>
    <property type="project" value="UniProtKB-EC"/>
</dbReference>
<evidence type="ECO:0000313" key="6">
    <source>
        <dbReference type="EMBL" id="MBB3140851.1"/>
    </source>
</evidence>
<evidence type="ECO:0000313" key="7">
    <source>
        <dbReference type="Proteomes" id="UP000525987"/>
    </source>
</evidence>
<dbReference type="InterPro" id="IPR036188">
    <property type="entry name" value="FAD/NAD-bd_sf"/>
</dbReference>
<dbReference type="Gene3D" id="3.50.50.100">
    <property type="match status" value="1"/>
</dbReference>